<evidence type="ECO:0000313" key="3">
    <source>
        <dbReference type="Proteomes" id="UP001141981"/>
    </source>
</evidence>
<reference evidence="2" key="1">
    <citation type="journal article" date="2022" name="Microorganisms">
        <title>Antibiotic Susceptibility, Resistance Gene Determinants and Corresponding Genomic Regions in Lactobacillus amylovorus Isolates Derived from Wild Boars and Domestic Pigs.</title>
        <authorList>
            <person name="Moravkova M."/>
            <person name="Kostovova I."/>
            <person name="Kavanova K."/>
            <person name="Pechar R."/>
            <person name="Stanek S."/>
            <person name="Brychta A."/>
            <person name="Zeman M."/>
            <person name="Kubasova T."/>
        </authorList>
    </citation>
    <scope>NUCLEOTIDE SEQUENCE</scope>
    <source>
        <strain evidence="2">M490A</strain>
    </source>
</reference>
<protein>
    <submittedName>
        <fullName evidence="2">Phage tail family protein</fullName>
    </submittedName>
</protein>
<proteinExistence type="predicted"/>
<dbReference type="InterPro" id="IPR008841">
    <property type="entry name" value="Siphovirus-type_tail_N"/>
</dbReference>
<name>A0A9X4AAI5_LACAM</name>
<organism evidence="2 3">
    <name type="scientific">Lactobacillus amylovorus</name>
    <dbReference type="NCBI Taxonomy" id="1604"/>
    <lineage>
        <taxon>Bacteria</taxon>
        <taxon>Bacillati</taxon>
        <taxon>Bacillota</taxon>
        <taxon>Bacilli</taxon>
        <taxon>Lactobacillales</taxon>
        <taxon>Lactobacillaceae</taxon>
        <taxon>Lactobacillus</taxon>
    </lineage>
</organism>
<reference evidence="2" key="2">
    <citation type="submission" date="2022-10" db="EMBL/GenBank/DDBJ databases">
        <authorList>
            <person name="Kostovova I."/>
            <person name="Moravkova M."/>
            <person name="Pechar R."/>
        </authorList>
    </citation>
    <scope>NUCLEOTIDE SEQUENCE</scope>
    <source>
        <strain evidence="2">M490A</strain>
    </source>
</reference>
<dbReference type="Proteomes" id="UP001141981">
    <property type="component" value="Unassembled WGS sequence"/>
</dbReference>
<gene>
    <name evidence="2" type="ORF">ODU72_04790</name>
</gene>
<dbReference type="RefSeq" id="WP_271880734.1">
    <property type="nucleotide sequence ID" value="NZ_JAOTGY010000007.1"/>
</dbReference>
<evidence type="ECO:0000313" key="2">
    <source>
        <dbReference type="EMBL" id="MDB6257995.1"/>
    </source>
</evidence>
<accession>A0A9X4AAI5</accession>
<sequence length="273" mass="30695">MSSVIVEHKNGKKFDLDKLGYRVQMISPFGSNWTQSVLQLNRYTNIVQQPKAQPKTFTITIAMNCSDITGLQLKYEALSMIFNGEYYFYIYLANIPHIRWEVSVSGEPQYTPVGTTGYGTASITLYCAKGFAETTHSTGELGYEIPANQYPLGLFGIGTHFENGGENPVYAVENDTSINIFNPGTIALRAKGLHGIIKCQDGSNLIIENNTNNTRFEYNSSFGVLELDGYMCMVDGKLDYKNTNHGHIDIERGWNSFNIYGATYVSFDLRFYY</sequence>
<feature type="domain" description="Siphovirus-type tail component RIFT-related" evidence="1">
    <location>
        <begin position="43"/>
        <end position="127"/>
    </location>
</feature>
<dbReference type="Pfam" id="PF05709">
    <property type="entry name" value="Sipho_tail"/>
    <property type="match status" value="1"/>
</dbReference>
<dbReference type="AlphaFoldDB" id="A0A9X4AAI5"/>
<dbReference type="Gene3D" id="2.40.30.200">
    <property type="match status" value="1"/>
</dbReference>
<comment type="caution">
    <text evidence="2">The sequence shown here is derived from an EMBL/GenBank/DDBJ whole genome shotgun (WGS) entry which is preliminary data.</text>
</comment>
<evidence type="ECO:0000259" key="1">
    <source>
        <dbReference type="Pfam" id="PF05709"/>
    </source>
</evidence>
<dbReference type="EMBL" id="JAOTGY010000007">
    <property type="protein sequence ID" value="MDB6257995.1"/>
    <property type="molecule type" value="Genomic_DNA"/>
</dbReference>